<dbReference type="Pfam" id="PF19300">
    <property type="entry name" value="BPD_transp_1_N"/>
    <property type="match status" value="1"/>
</dbReference>
<evidence type="ECO:0000259" key="12">
    <source>
        <dbReference type="PROSITE" id="PS50928"/>
    </source>
</evidence>
<feature type="transmembrane region" description="Helical" evidence="11">
    <location>
        <begin position="171"/>
        <end position="189"/>
    </location>
</feature>
<evidence type="ECO:0000256" key="8">
    <source>
        <dbReference type="ARBA" id="ARBA00023112"/>
    </source>
</evidence>
<keyword evidence="7" id="KW-0406">Ion transport</keyword>
<evidence type="ECO:0000256" key="1">
    <source>
        <dbReference type="ARBA" id="ARBA00004651"/>
    </source>
</evidence>
<accession>A0A450U401</accession>
<name>A0A450U401_9GAMM</name>
<dbReference type="Gene3D" id="1.10.3720.10">
    <property type="entry name" value="MetI-like"/>
    <property type="match status" value="1"/>
</dbReference>
<dbReference type="InterPro" id="IPR045621">
    <property type="entry name" value="BPD_transp_1_N"/>
</dbReference>
<evidence type="ECO:0000256" key="2">
    <source>
        <dbReference type="ARBA" id="ARBA00022448"/>
    </source>
</evidence>
<dbReference type="Pfam" id="PF00528">
    <property type="entry name" value="BPD_transp_1"/>
    <property type="match status" value="1"/>
</dbReference>
<dbReference type="PANTHER" id="PTHR43163:SF6">
    <property type="entry name" value="DIPEPTIDE TRANSPORT SYSTEM PERMEASE PROTEIN DPPB-RELATED"/>
    <property type="match status" value="1"/>
</dbReference>
<dbReference type="AlphaFoldDB" id="A0A450U401"/>
<evidence type="ECO:0000256" key="6">
    <source>
        <dbReference type="ARBA" id="ARBA00022989"/>
    </source>
</evidence>
<evidence type="ECO:0000256" key="7">
    <source>
        <dbReference type="ARBA" id="ARBA00023065"/>
    </source>
</evidence>
<keyword evidence="2 11" id="KW-0813">Transport</keyword>
<reference evidence="13" key="1">
    <citation type="submission" date="2019-02" db="EMBL/GenBank/DDBJ databases">
        <authorList>
            <person name="Gruber-Vodicka R. H."/>
            <person name="Seah K. B. B."/>
        </authorList>
    </citation>
    <scope>NUCLEOTIDE SEQUENCE</scope>
    <source>
        <strain evidence="13">BECK_BZ131</strain>
    </source>
</reference>
<dbReference type="NCBIfam" id="NF045470">
    <property type="entry name" value="Opp2B"/>
    <property type="match status" value="1"/>
</dbReference>
<dbReference type="GO" id="GO:0015099">
    <property type="term" value="F:nickel cation transmembrane transporter activity"/>
    <property type="evidence" value="ECO:0007669"/>
    <property type="project" value="InterPro"/>
</dbReference>
<keyword evidence="6 11" id="KW-1133">Transmembrane helix</keyword>
<evidence type="ECO:0000256" key="4">
    <source>
        <dbReference type="ARBA" id="ARBA00022596"/>
    </source>
</evidence>
<evidence type="ECO:0000313" key="13">
    <source>
        <dbReference type="EMBL" id="VFJ77973.1"/>
    </source>
</evidence>
<evidence type="ECO:0000256" key="3">
    <source>
        <dbReference type="ARBA" id="ARBA00022475"/>
    </source>
</evidence>
<keyword evidence="3" id="KW-1003">Cell membrane</keyword>
<dbReference type="PROSITE" id="PS50928">
    <property type="entry name" value="ABC_TM1"/>
    <property type="match status" value="1"/>
</dbReference>
<proteinExistence type="inferred from homology"/>
<sequence length="310" mass="33245">MPRFFLSRLLSALIVVFGVVCLVFLLIHLVPGDPVEVMLGESAQPAEREALREALGLDQPTGVQLIRYLKGLARLDLGYSLHAKRPVAEILAERIPATLMLALAALTIAVSIAIPLGAIAAVRKNTAWDRFAMGFSMVGISIPNFVMGPVLILLFSVWLQWLPVSGREAGIPSLVLPAVTLGTALAAILSRMTRSSLLEILGDDFVRTARAKGLAEYRVILRHALPNAALPIITVLGLQLGALLGGAVITEVVFSWPGIGQLAIEAIGRRDYPVLQGCILVISLAYVTVNTLTDLLYAGLDPRIQLGREP</sequence>
<comment type="subcellular location">
    <subcellularLocation>
        <location evidence="1 11">Cell membrane</location>
        <topology evidence="1 11">Multi-pass membrane protein</topology>
    </subcellularLocation>
</comment>
<dbReference type="EMBL" id="CAADFE010000155">
    <property type="protein sequence ID" value="VFJ77973.1"/>
    <property type="molecule type" value="Genomic_DNA"/>
</dbReference>
<evidence type="ECO:0000256" key="5">
    <source>
        <dbReference type="ARBA" id="ARBA00022692"/>
    </source>
</evidence>
<dbReference type="SUPFAM" id="SSF161098">
    <property type="entry name" value="MetI-like"/>
    <property type="match status" value="1"/>
</dbReference>
<protein>
    <submittedName>
        <fullName evidence="13">Peptide/nickel transport system permease protein</fullName>
    </submittedName>
</protein>
<feature type="transmembrane region" description="Helical" evidence="11">
    <location>
        <begin position="99"/>
        <end position="122"/>
    </location>
</feature>
<dbReference type="PANTHER" id="PTHR43163">
    <property type="entry name" value="DIPEPTIDE TRANSPORT SYSTEM PERMEASE PROTEIN DPPB-RELATED"/>
    <property type="match status" value="1"/>
</dbReference>
<keyword evidence="5 11" id="KW-0812">Transmembrane</keyword>
<dbReference type="GO" id="GO:0005886">
    <property type="term" value="C:plasma membrane"/>
    <property type="evidence" value="ECO:0007669"/>
    <property type="project" value="UniProtKB-SubCell"/>
</dbReference>
<keyword evidence="9 11" id="KW-0472">Membrane</keyword>
<feature type="transmembrane region" description="Helical" evidence="11">
    <location>
        <begin position="228"/>
        <end position="254"/>
    </location>
</feature>
<evidence type="ECO:0000256" key="11">
    <source>
        <dbReference type="RuleBase" id="RU363032"/>
    </source>
</evidence>
<organism evidence="13">
    <name type="scientific">Candidatus Kentrum sp. FW</name>
    <dbReference type="NCBI Taxonomy" id="2126338"/>
    <lineage>
        <taxon>Bacteria</taxon>
        <taxon>Pseudomonadati</taxon>
        <taxon>Pseudomonadota</taxon>
        <taxon>Gammaproteobacteria</taxon>
        <taxon>Candidatus Kentrum</taxon>
    </lineage>
</organism>
<feature type="transmembrane region" description="Helical" evidence="11">
    <location>
        <begin position="134"/>
        <end position="159"/>
    </location>
</feature>
<dbReference type="InterPro" id="IPR000515">
    <property type="entry name" value="MetI-like"/>
</dbReference>
<feature type="transmembrane region" description="Helical" evidence="11">
    <location>
        <begin position="274"/>
        <end position="298"/>
    </location>
</feature>
<keyword evidence="8" id="KW-0921">Nickel transport</keyword>
<keyword evidence="4" id="KW-0533">Nickel</keyword>
<comment type="similarity">
    <text evidence="10">Belongs to the binding-protein-dependent transport system permease family. OppBC subfamily.</text>
</comment>
<feature type="domain" description="ABC transmembrane type-1" evidence="12">
    <location>
        <begin position="95"/>
        <end position="297"/>
    </location>
</feature>
<evidence type="ECO:0000256" key="9">
    <source>
        <dbReference type="ARBA" id="ARBA00023136"/>
    </source>
</evidence>
<evidence type="ECO:0000256" key="10">
    <source>
        <dbReference type="ARBA" id="ARBA00024202"/>
    </source>
</evidence>
<dbReference type="InterPro" id="IPR050045">
    <property type="entry name" value="Opp2B"/>
</dbReference>
<dbReference type="CDD" id="cd06261">
    <property type="entry name" value="TM_PBP2"/>
    <property type="match status" value="1"/>
</dbReference>
<dbReference type="InterPro" id="IPR035906">
    <property type="entry name" value="MetI-like_sf"/>
</dbReference>
<gene>
    <name evidence="13" type="ORF">BECKFW1821C_GA0114237_11552</name>
</gene>